<dbReference type="AlphaFoldDB" id="A0A1H9SI70"/>
<dbReference type="RefSeq" id="WP_090885634.1">
    <property type="nucleotide sequence ID" value="NZ_FOGG01000018.1"/>
</dbReference>
<dbReference type="Gene3D" id="3.40.50.720">
    <property type="entry name" value="NAD(P)-binding Rossmann-like Domain"/>
    <property type="match status" value="1"/>
</dbReference>
<dbReference type="EMBL" id="FOGG01000018">
    <property type="protein sequence ID" value="SER84598.1"/>
    <property type="molecule type" value="Genomic_DNA"/>
</dbReference>
<proteinExistence type="inferred from homology"/>
<keyword evidence="6 7" id="KW-0472">Membrane</keyword>
<dbReference type="PANTHER" id="PTHR30576">
    <property type="entry name" value="COLANIC BIOSYNTHESIS UDP-GLUCOSE LIPID CARRIER TRANSFERASE"/>
    <property type="match status" value="1"/>
</dbReference>
<keyword evidence="10" id="KW-1185">Reference proteome</keyword>
<evidence type="ECO:0000313" key="9">
    <source>
        <dbReference type="EMBL" id="SER84598.1"/>
    </source>
</evidence>
<dbReference type="Pfam" id="PF13727">
    <property type="entry name" value="CoA_binding_3"/>
    <property type="match status" value="1"/>
</dbReference>
<gene>
    <name evidence="9" type="ORF">SAMN04488023_11831</name>
</gene>
<dbReference type="STRING" id="390241.SAMN04488023_11831"/>
<keyword evidence="5 7" id="KW-1133">Transmembrane helix</keyword>
<evidence type="ECO:0000256" key="6">
    <source>
        <dbReference type="ARBA" id="ARBA00023136"/>
    </source>
</evidence>
<comment type="subcellular location">
    <subcellularLocation>
        <location evidence="1">Membrane</location>
        <topology evidence="1">Multi-pass membrane protein</topology>
    </subcellularLocation>
</comment>
<protein>
    <submittedName>
        <fullName evidence="9">Putative colanic acid biosysnthesis UDP-glucose lipid carrier transferase</fullName>
    </submittedName>
</protein>
<name>A0A1H9SI70_9SPHI</name>
<evidence type="ECO:0000256" key="3">
    <source>
        <dbReference type="ARBA" id="ARBA00022679"/>
    </source>
</evidence>
<dbReference type="NCBIfam" id="TIGR03025">
    <property type="entry name" value="EPS_sugtrans"/>
    <property type="match status" value="1"/>
</dbReference>
<feature type="transmembrane region" description="Helical" evidence="7">
    <location>
        <begin position="79"/>
        <end position="97"/>
    </location>
</feature>
<accession>A0A1H9SI70</accession>
<sequence>MVQRYTNINRIFFIIMDLIALNVLFLLPFVLFEQDQEDDLKDVLILNLTSNIIWLLSSYILAAYVIYREINLRNLARRTTISYIIFALLISIFIGLSDFANGTFLMARIVVGFGIVLLVSRLILISYVLYTRSNSKFFQKIIIIGYNETANALINTFASSQGNFRFLGCFDDIELTEGSTNLHYLGRIDKSLSFAKENQIAEIYCTLSPEESPYLYELAENAEKQFIRFRFVPDIYKFLNRKAHLDFVDEIPVLSLRPEPMNFTTAQFKKRFLDIIISTIVILFILSWLLPILAVIIKIDSEGPVFFKQQRGGKNNKVFSCIKLRTLTHGQTPADAERQVKQGDSRLTRVGSFLRKTNLDELPQFFNVLIGNMSVVGARPHMLQHDITFASLENRYLIRLLSKPGVTGWAQINGLRGEIKNDVQLKKRVEYDIWYIENWNTWLDLKIIWLTVQRMIKGDENAY</sequence>
<feature type="transmembrane region" description="Helical" evidence="7">
    <location>
        <begin position="109"/>
        <end position="130"/>
    </location>
</feature>
<evidence type="ECO:0000313" key="10">
    <source>
        <dbReference type="Proteomes" id="UP000199572"/>
    </source>
</evidence>
<evidence type="ECO:0000256" key="2">
    <source>
        <dbReference type="ARBA" id="ARBA00006464"/>
    </source>
</evidence>
<evidence type="ECO:0000259" key="8">
    <source>
        <dbReference type="Pfam" id="PF02397"/>
    </source>
</evidence>
<dbReference type="InterPro" id="IPR017475">
    <property type="entry name" value="EPS_sugar_tfrase"/>
</dbReference>
<evidence type="ECO:0000256" key="7">
    <source>
        <dbReference type="SAM" id="Phobius"/>
    </source>
</evidence>
<reference evidence="10" key="1">
    <citation type="submission" date="2016-10" db="EMBL/GenBank/DDBJ databases">
        <authorList>
            <person name="Varghese N."/>
            <person name="Submissions S."/>
        </authorList>
    </citation>
    <scope>NUCLEOTIDE SEQUENCE [LARGE SCALE GENOMIC DNA]</scope>
    <source>
        <strain evidence="10">DSM 18610</strain>
    </source>
</reference>
<dbReference type="GO" id="GO:0016780">
    <property type="term" value="F:phosphotransferase activity, for other substituted phosphate groups"/>
    <property type="evidence" value="ECO:0007669"/>
    <property type="project" value="TreeGrafter"/>
</dbReference>
<feature type="transmembrane region" description="Helical" evidence="7">
    <location>
        <begin position="272"/>
        <end position="297"/>
    </location>
</feature>
<dbReference type="GO" id="GO:0016020">
    <property type="term" value="C:membrane"/>
    <property type="evidence" value="ECO:0007669"/>
    <property type="project" value="UniProtKB-SubCell"/>
</dbReference>
<comment type="similarity">
    <text evidence="2">Belongs to the bacterial sugar transferase family.</text>
</comment>
<keyword evidence="4 7" id="KW-0812">Transmembrane</keyword>
<feature type="transmembrane region" description="Helical" evidence="7">
    <location>
        <begin position="12"/>
        <end position="32"/>
    </location>
</feature>
<dbReference type="OrthoDB" id="9808602at2"/>
<feature type="domain" description="Bacterial sugar transferase" evidence="8">
    <location>
        <begin position="270"/>
        <end position="456"/>
    </location>
</feature>
<dbReference type="PANTHER" id="PTHR30576:SF0">
    <property type="entry name" value="UNDECAPRENYL-PHOSPHATE N-ACETYLGALACTOSAMINYL 1-PHOSPHATE TRANSFERASE-RELATED"/>
    <property type="match status" value="1"/>
</dbReference>
<dbReference type="InterPro" id="IPR003362">
    <property type="entry name" value="Bact_transf"/>
</dbReference>
<keyword evidence="3 9" id="KW-0808">Transferase</keyword>
<dbReference type="Proteomes" id="UP000199572">
    <property type="component" value="Unassembled WGS sequence"/>
</dbReference>
<organism evidence="9 10">
    <name type="scientific">Pedobacter rhizosphaerae</name>
    <dbReference type="NCBI Taxonomy" id="390241"/>
    <lineage>
        <taxon>Bacteria</taxon>
        <taxon>Pseudomonadati</taxon>
        <taxon>Bacteroidota</taxon>
        <taxon>Sphingobacteriia</taxon>
        <taxon>Sphingobacteriales</taxon>
        <taxon>Sphingobacteriaceae</taxon>
        <taxon>Pedobacter</taxon>
    </lineage>
</organism>
<feature type="transmembrane region" description="Helical" evidence="7">
    <location>
        <begin position="44"/>
        <end position="67"/>
    </location>
</feature>
<evidence type="ECO:0000256" key="1">
    <source>
        <dbReference type="ARBA" id="ARBA00004141"/>
    </source>
</evidence>
<evidence type="ECO:0000256" key="5">
    <source>
        <dbReference type="ARBA" id="ARBA00022989"/>
    </source>
</evidence>
<evidence type="ECO:0000256" key="4">
    <source>
        <dbReference type="ARBA" id="ARBA00022692"/>
    </source>
</evidence>
<dbReference type="Pfam" id="PF02397">
    <property type="entry name" value="Bac_transf"/>
    <property type="match status" value="1"/>
</dbReference>